<sequence>MFALWAVTRKGIHMPLKDILPGRIGYGAAPLGNMFRAVPDDQARATLQAAWDQGIRYYDTAPFYGAGLSELRLGEFLDDKPRDSYVLSTKVGRVILDELEEGARELGEKGGVFEDGLKNKIVHEWTAEATERSIEDSLKRLRTDRLDVVWVHDIAQDFHGDLWLQKFEEARTGAFRVLDRLRDEGVIRAWGLGVNKTEPIELTLGLDEPRPDGFLLAGRYTLLDHEHALERVLPMAQEAGVGMVVGGPYSSGVLAGGKHFEYQPASQEVLAKVDTLKTLADKHGVSLKAVALQFSLAHPVTAAVVAGATQPSRIAEDRAALNEAIPAELWSDLRATRLVSDKAPLPHGA</sequence>
<gene>
    <name evidence="2" type="ORF">GCM10022207_72340</name>
</gene>
<dbReference type="Pfam" id="PF00248">
    <property type="entry name" value="Aldo_ket_red"/>
    <property type="match status" value="1"/>
</dbReference>
<dbReference type="SUPFAM" id="SSF51430">
    <property type="entry name" value="NAD(P)-linked oxidoreductase"/>
    <property type="match status" value="1"/>
</dbReference>
<evidence type="ECO:0000259" key="1">
    <source>
        <dbReference type="Pfam" id="PF00248"/>
    </source>
</evidence>
<evidence type="ECO:0000313" key="2">
    <source>
        <dbReference type="EMBL" id="GAA3893924.1"/>
    </source>
</evidence>
<dbReference type="InterPro" id="IPR036812">
    <property type="entry name" value="NAD(P)_OxRdtase_dom_sf"/>
</dbReference>
<name>A0ABP7L661_9ACTN</name>
<keyword evidence="3" id="KW-1185">Reference proteome</keyword>
<dbReference type="InterPro" id="IPR020471">
    <property type="entry name" value="AKR"/>
</dbReference>
<dbReference type="CDD" id="cd19152">
    <property type="entry name" value="AKR_AKR15A"/>
    <property type="match status" value="1"/>
</dbReference>
<dbReference type="EMBL" id="BAAAZA010000031">
    <property type="protein sequence ID" value="GAA3893924.1"/>
    <property type="molecule type" value="Genomic_DNA"/>
</dbReference>
<dbReference type="PANTHER" id="PTHR42686">
    <property type="entry name" value="GH17980P-RELATED"/>
    <property type="match status" value="1"/>
</dbReference>
<proteinExistence type="predicted"/>
<organism evidence="2 3">
    <name type="scientific">Streptomyces lannensis</name>
    <dbReference type="NCBI Taxonomy" id="766498"/>
    <lineage>
        <taxon>Bacteria</taxon>
        <taxon>Bacillati</taxon>
        <taxon>Actinomycetota</taxon>
        <taxon>Actinomycetes</taxon>
        <taxon>Kitasatosporales</taxon>
        <taxon>Streptomycetaceae</taxon>
        <taxon>Streptomyces</taxon>
    </lineage>
</organism>
<reference evidence="3" key="1">
    <citation type="journal article" date="2019" name="Int. J. Syst. Evol. Microbiol.">
        <title>The Global Catalogue of Microorganisms (GCM) 10K type strain sequencing project: providing services to taxonomists for standard genome sequencing and annotation.</title>
        <authorList>
            <consortium name="The Broad Institute Genomics Platform"/>
            <consortium name="The Broad Institute Genome Sequencing Center for Infectious Disease"/>
            <person name="Wu L."/>
            <person name="Ma J."/>
        </authorList>
    </citation>
    <scope>NUCLEOTIDE SEQUENCE [LARGE SCALE GENOMIC DNA]</scope>
    <source>
        <strain evidence="3">JCM 16578</strain>
    </source>
</reference>
<feature type="domain" description="NADP-dependent oxidoreductase" evidence="1">
    <location>
        <begin position="23"/>
        <end position="334"/>
    </location>
</feature>
<dbReference type="Proteomes" id="UP001501563">
    <property type="component" value="Unassembled WGS sequence"/>
</dbReference>
<accession>A0ABP7L661</accession>
<dbReference type="Gene3D" id="3.20.20.100">
    <property type="entry name" value="NADP-dependent oxidoreductase domain"/>
    <property type="match status" value="1"/>
</dbReference>
<comment type="caution">
    <text evidence="2">The sequence shown here is derived from an EMBL/GenBank/DDBJ whole genome shotgun (WGS) entry which is preliminary data.</text>
</comment>
<dbReference type="PANTHER" id="PTHR42686:SF1">
    <property type="entry name" value="GH17980P-RELATED"/>
    <property type="match status" value="1"/>
</dbReference>
<evidence type="ECO:0000313" key="3">
    <source>
        <dbReference type="Proteomes" id="UP001501563"/>
    </source>
</evidence>
<dbReference type="InterPro" id="IPR023210">
    <property type="entry name" value="NADP_OxRdtase_dom"/>
</dbReference>
<protein>
    <submittedName>
        <fullName evidence="2">Aldo/keto reductase</fullName>
    </submittedName>
</protein>